<keyword evidence="9" id="KW-1185">Reference proteome</keyword>
<dbReference type="Pfam" id="PF00069">
    <property type="entry name" value="Pkinase"/>
    <property type="match status" value="1"/>
</dbReference>
<dbReference type="PANTHER" id="PTHR43289:SF6">
    <property type="entry name" value="SERINE_THREONINE-PROTEIN KINASE NEKL-3"/>
    <property type="match status" value="1"/>
</dbReference>
<keyword evidence="3 8" id="KW-0418">Kinase</keyword>
<keyword evidence="6" id="KW-0812">Transmembrane</keyword>
<keyword evidence="8" id="KW-0723">Serine/threonine-protein kinase</keyword>
<evidence type="ECO:0000313" key="8">
    <source>
        <dbReference type="EMBL" id="QSQ23939.1"/>
    </source>
</evidence>
<dbReference type="PROSITE" id="PS00109">
    <property type="entry name" value="PROTEIN_KINASE_TYR"/>
    <property type="match status" value="1"/>
</dbReference>
<evidence type="ECO:0000256" key="6">
    <source>
        <dbReference type="SAM" id="Phobius"/>
    </source>
</evidence>
<reference evidence="8 9" key="1">
    <citation type="submission" date="2021-02" db="EMBL/GenBank/DDBJ databases">
        <title>De Novo genome assembly of isolated myxobacteria.</title>
        <authorList>
            <person name="Stevens D.C."/>
        </authorList>
    </citation>
    <scope>NUCLEOTIDE SEQUENCE [LARGE SCALE GENOMIC DNA]</scope>
    <source>
        <strain evidence="9">SCPEA02</strain>
    </source>
</reference>
<feature type="compositionally biased region" description="Low complexity" evidence="5">
    <location>
        <begin position="386"/>
        <end position="396"/>
    </location>
</feature>
<dbReference type="InterPro" id="IPR000719">
    <property type="entry name" value="Prot_kinase_dom"/>
</dbReference>
<organism evidence="8 9">
    <name type="scientific">Pyxidicoccus parkwayensis</name>
    <dbReference type="NCBI Taxonomy" id="2813578"/>
    <lineage>
        <taxon>Bacteria</taxon>
        <taxon>Pseudomonadati</taxon>
        <taxon>Myxococcota</taxon>
        <taxon>Myxococcia</taxon>
        <taxon>Myxococcales</taxon>
        <taxon>Cystobacterineae</taxon>
        <taxon>Myxococcaceae</taxon>
        <taxon>Pyxidicoccus</taxon>
    </lineage>
</organism>
<keyword evidence="2" id="KW-0547">Nucleotide-binding</keyword>
<dbReference type="RefSeq" id="WP_206725510.1">
    <property type="nucleotide sequence ID" value="NZ_CP071090.1"/>
</dbReference>
<dbReference type="PROSITE" id="PS50011">
    <property type="entry name" value="PROTEIN_KINASE_DOM"/>
    <property type="match status" value="1"/>
</dbReference>
<gene>
    <name evidence="8" type="ORF">JY651_02850</name>
</gene>
<feature type="domain" description="Protein kinase" evidence="7">
    <location>
        <begin position="16"/>
        <end position="291"/>
    </location>
</feature>
<feature type="transmembrane region" description="Helical" evidence="6">
    <location>
        <begin position="642"/>
        <end position="663"/>
    </location>
</feature>
<evidence type="ECO:0000256" key="5">
    <source>
        <dbReference type="SAM" id="MobiDB-lite"/>
    </source>
</evidence>
<feature type="compositionally biased region" description="Pro residues" evidence="5">
    <location>
        <begin position="500"/>
        <end position="509"/>
    </location>
</feature>
<dbReference type="InterPro" id="IPR011009">
    <property type="entry name" value="Kinase-like_dom_sf"/>
</dbReference>
<keyword evidence="6" id="KW-0472">Membrane</keyword>
<dbReference type="InterPro" id="IPR013229">
    <property type="entry name" value="PEGA"/>
</dbReference>
<feature type="region of interest" description="Disordered" evidence="5">
    <location>
        <begin position="371"/>
        <end position="396"/>
    </location>
</feature>
<feature type="region of interest" description="Disordered" evidence="5">
    <location>
        <begin position="434"/>
        <end position="544"/>
    </location>
</feature>
<evidence type="ECO:0000256" key="2">
    <source>
        <dbReference type="ARBA" id="ARBA00022741"/>
    </source>
</evidence>
<keyword evidence="4" id="KW-0067">ATP-binding</keyword>
<dbReference type="InterPro" id="IPR008266">
    <property type="entry name" value="Tyr_kinase_AS"/>
</dbReference>
<dbReference type="CDD" id="cd14014">
    <property type="entry name" value="STKc_PknB_like"/>
    <property type="match status" value="1"/>
</dbReference>
<keyword evidence="6" id="KW-1133">Transmembrane helix</keyword>
<dbReference type="Gene3D" id="3.30.200.20">
    <property type="entry name" value="Phosphorylase Kinase, domain 1"/>
    <property type="match status" value="1"/>
</dbReference>
<dbReference type="Pfam" id="PF08308">
    <property type="entry name" value="PEGA"/>
    <property type="match status" value="1"/>
</dbReference>
<evidence type="ECO:0000256" key="1">
    <source>
        <dbReference type="ARBA" id="ARBA00022679"/>
    </source>
</evidence>
<dbReference type="EMBL" id="CP071090">
    <property type="protein sequence ID" value="QSQ23939.1"/>
    <property type="molecule type" value="Genomic_DNA"/>
</dbReference>
<evidence type="ECO:0000256" key="4">
    <source>
        <dbReference type="ARBA" id="ARBA00022840"/>
    </source>
</evidence>
<evidence type="ECO:0000259" key="7">
    <source>
        <dbReference type="PROSITE" id="PS50011"/>
    </source>
</evidence>
<feature type="compositionally biased region" description="Low complexity" evidence="5">
    <location>
        <begin position="479"/>
        <end position="499"/>
    </location>
</feature>
<sequence>MTTTQPKRQPIPFGKYLLLDRINIGGMAEVWRGKQFGASGFERLVAIKRILPNIAEDEEFISMFIDEAKISVQLTHANIASIYELGQITSSYFISMEYIPGKDMRAIFDRCRKKGEPAPVPLVAFCVSKMCEGLDYAHRKKDGMGRDMNIVHRDISPQNILLSYEGEVKVIDFGIAKAAGKATKTQAGILKGKFGYMSPEQIRGLPLDRRSDVFAIGVCLYEMLTGERLFVGDSDFSVLEKVRKAEVPPPSTYNRRIPENLEKIVMRALAKDVDERYQYASELGDDLQRFLITSDTIFGRKDLAQYMKSTFAEEVEREKQRILEYADIKPPEGMMAALEAASFNTPPSAPAPMVAPQPAPAPVPVVQPMAAPPRSTASMGAVSPSGGNNANAMANNGVRRSPTLAALPKLTAATAAPAPKEDEVLATQLVSSDHVFDDSPEPTTQPGAAVGRAVTPLETRAVPPEEEEEESVTGKTAVLTPQASSLPSSAPRLSHASMPAVPPPSPAMPPRASMGNVPTLSPVDAPQPPTLRPSRGGDGLPRIVRDVPPPDMSQQMGRSLPPDVSQGIARSALPPDVSQGIPRSALPPEVSGQGYSRPPPVVGQGQGARGAAVAAHEEEEDDQERPTAAVPALAGRGLDKRVMLFGALGLVALLVLAAVGFALSRPGTGYILVDLQGVPAEARESVKVLLDTQQVAVGKDTTLLREVTAGQVMVVVSAENYKPFTKTVEVAKGKDVTPVHVELESLSRTASLMLVTEPDDAEVKVDGNVVRPRGRKDRFIKGVPVTGQEWAVEVSAPEFKAASQKVSVSGSDPVEVTLKLQPLIVKVPVRVDSKPAGAAIFVNGQDQGATTPAVVQVPAGTRQIQLKLKCHDEASADVTESEAGQGASARVSLKRQRGCR</sequence>
<feature type="region of interest" description="Disordered" evidence="5">
    <location>
        <begin position="876"/>
        <end position="900"/>
    </location>
</feature>
<evidence type="ECO:0000313" key="9">
    <source>
        <dbReference type="Proteomes" id="UP000662747"/>
    </source>
</evidence>
<keyword evidence="1" id="KW-0808">Transferase</keyword>
<dbReference type="Gene3D" id="1.10.510.10">
    <property type="entry name" value="Transferase(Phosphotransferase) domain 1"/>
    <property type="match status" value="1"/>
</dbReference>
<feature type="region of interest" description="Disordered" evidence="5">
    <location>
        <begin position="568"/>
        <end position="628"/>
    </location>
</feature>
<evidence type="ECO:0000256" key="3">
    <source>
        <dbReference type="ARBA" id="ARBA00022777"/>
    </source>
</evidence>
<protein>
    <submittedName>
        <fullName evidence="8">Serine/threonine protein kinase</fullName>
    </submittedName>
</protein>
<dbReference type="SUPFAM" id="SSF56112">
    <property type="entry name" value="Protein kinase-like (PK-like)"/>
    <property type="match status" value="1"/>
</dbReference>
<dbReference type="PANTHER" id="PTHR43289">
    <property type="entry name" value="MITOGEN-ACTIVATED PROTEIN KINASE KINASE KINASE 20-RELATED"/>
    <property type="match status" value="1"/>
</dbReference>
<dbReference type="GO" id="GO:0004674">
    <property type="term" value="F:protein serine/threonine kinase activity"/>
    <property type="evidence" value="ECO:0007669"/>
    <property type="project" value="UniProtKB-KW"/>
</dbReference>
<name>A0ABX7NYK6_9BACT</name>
<proteinExistence type="predicted"/>
<dbReference type="Proteomes" id="UP000662747">
    <property type="component" value="Chromosome"/>
</dbReference>
<accession>A0ABX7NYK6</accession>